<keyword evidence="5 6" id="KW-0472">Membrane</keyword>
<dbReference type="InterPro" id="IPR000917">
    <property type="entry name" value="Sulfatase_N"/>
</dbReference>
<feature type="transmembrane region" description="Helical" evidence="6">
    <location>
        <begin position="141"/>
        <end position="162"/>
    </location>
</feature>
<feature type="transmembrane region" description="Helical" evidence="6">
    <location>
        <begin position="46"/>
        <end position="76"/>
    </location>
</feature>
<accession>A0A4R6Z253</accession>
<evidence type="ECO:0000256" key="6">
    <source>
        <dbReference type="SAM" id="Phobius"/>
    </source>
</evidence>
<dbReference type="InterPro" id="IPR050448">
    <property type="entry name" value="OpgB/LTA_synthase_biosynth"/>
</dbReference>
<evidence type="ECO:0000256" key="5">
    <source>
        <dbReference type="ARBA" id="ARBA00023136"/>
    </source>
</evidence>
<gene>
    <name evidence="8" type="ORF">DFR29_104103</name>
</gene>
<dbReference type="PANTHER" id="PTHR47371:SF3">
    <property type="entry name" value="PHOSPHOGLYCEROL TRANSFERASE I"/>
    <property type="match status" value="1"/>
</dbReference>
<dbReference type="AlphaFoldDB" id="A0A4R6Z253"/>
<evidence type="ECO:0000256" key="1">
    <source>
        <dbReference type="ARBA" id="ARBA00004651"/>
    </source>
</evidence>
<dbReference type="CDD" id="cd16015">
    <property type="entry name" value="LTA_synthase"/>
    <property type="match status" value="1"/>
</dbReference>
<sequence>MYPISSVWPRFRPLAWLAAVFLSISTLTRLALLIATGDGLPASPGYWLFSFVVGFGYDLVTFVDFAWPLVLLLWLMPRRWYTARFGRSVLAVLCYVLVFVLLFVAGAEWTFWDEFQTRFNFIAVDYLIYTNEVIGNIRESYPIRTIVAGILFATAAIFMLGRRWRRPDDTSSTFGSRSVVAGGWLLITVLTALAVSGNLKQQTSNEYVNQLAGNGIYEFFAAVRSSELSYPRFYTTLPEATAFANLRTLLETPDAQFVSDDPLDITRTIRADRDERRLNVVLISIESLSAFYSGAYGGNPSLTPELDKLSRESLLFTRLYASGTRTVRGLEALALSVPPTPGESIVKRPRNEGLFSMATVFNDKGYVSEFLYGGYGAFDNMNYFFGSNGYEVHDRGDIAPDKIHQANIWGVADEDLYSLALDEFDRAYTAGKPFFAHVMTTSNHRPYTFPEGRVDAPQGKRESAVRYTDWAVGDLLRRARGKPWFDDTLFVITADHCASSGGIASLPVFRYHIPLIIYSPKHIPAARMERLIGQVDIAPTVLGLLGMSYRSRFFGADIFRLEPGRERAFIGNYQRLGYLRNDQLIELSPGGHLGSVKPDYEKNNVQPEVAVDATLAHEAISYYQTASYLFSNGMLSARRADAALPR</sequence>
<name>A0A4R6Z253_9GAMM</name>
<keyword evidence="4 6" id="KW-1133">Transmembrane helix</keyword>
<dbReference type="Gene3D" id="3.30.1120.80">
    <property type="match status" value="1"/>
</dbReference>
<protein>
    <submittedName>
        <fullName evidence="8">Phosphoglycerol transferase MdoB-like AlkP superfamily enzyme</fullName>
    </submittedName>
</protein>
<dbReference type="PANTHER" id="PTHR47371">
    <property type="entry name" value="LIPOTEICHOIC ACID SYNTHASE"/>
    <property type="match status" value="1"/>
</dbReference>
<dbReference type="Gene3D" id="3.40.720.10">
    <property type="entry name" value="Alkaline Phosphatase, subunit A"/>
    <property type="match status" value="1"/>
</dbReference>
<dbReference type="GO" id="GO:0016740">
    <property type="term" value="F:transferase activity"/>
    <property type="evidence" value="ECO:0007669"/>
    <property type="project" value="UniProtKB-KW"/>
</dbReference>
<comment type="subcellular location">
    <subcellularLocation>
        <location evidence="1">Cell membrane</location>
        <topology evidence="1">Multi-pass membrane protein</topology>
    </subcellularLocation>
</comment>
<dbReference type="InterPro" id="IPR017850">
    <property type="entry name" value="Alkaline_phosphatase_core_sf"/>
</dbReference>
<evidence type="ECO:0000313" key="9">
    <source>
        <dbReference type="Proteomes" id="UP000295293"/>
    </source>
</evidence>
<feature type="transmembrane region" description="Helical" evidence="6">
    <location>
        <begin position="174"/>
        <end position="195"/>
    </location>
</feature>
<keyword evidence="3 6" id="KW-0812">Transmembrane</keyword>
<evidence type="ECO:0000256" key="4">
    <source>
        <dbReference type="ARBA" id="ARBA00022989"/>
    </source>
</evidence>
<dbReference type="EMBL" id="SNZH01000004">
    <property type="protein sequence ID" value="TDR45675.1"/>
    <property type="molecule type" value="Genomic_DNA"/>
</dbReference>
<comment type="caution">
    <text evidence="8">The sequence shown here is derived from an EMBL/GenBank/DDBJ whole genome shotgun (WGS) entry which is preliminary data.</text>
</comment>
<dbReference type="Pfam" id="PF00884">
    <property type="entry name" value="Sulfatase"/>
    <property type="match status" value="1"/>
</dbReference>
<organism evidence="8 9">
    <name type="scientific">Tahibacter aquaticus</name>
    <dbReference type="NCBI Taxonomy" id="520092"/>
    <lineage>
        <taxon>Bacteria</taxon>
        <taxon>Pseudomonadati</taxon>
        <taxon>Pseudomonadota</taxon>
        <taxon>Gammaproteobacteria</taxon>
        <taxon>Lysobacterales</taxon>
        <taxon>Rhodanobacteraceae</taxon>
        <taxon>Tahibacter</taxon>
    </lineage>
</organism>
<feature type="transmembrane region" description="Helical" evidence="6">
    <location>
        <begin position="88"/>
        <end position="112"/>
    </location>
</feature>
<keyword evidence="9" id="KW-1185">Reference proteome</keyword>
<dbReference type="OrthoDB" id="9760224at2"/>
<evidence type="ECO:0000256" key="2">
    <source>
        <dbReference type="ARBA" id="ARBA00022475"/>
    </source>
</evidence>
<keyword evidence="2" id="KW-1003">Cell membrane</keyword>
<reference evidence="8 9" key="1">
    <citation type="submission" date="2019-03" db="EMBL/GenBank/DDBJ databases">
        <title>Genomic Encyclopedia of Type Strains, Phase IV (KMG-IV): sequencing the most valuable type-strain genomes for metagenomic binning, comparative biology and taxonomic classification.</title>
        <authorList>
            <person name="Goeker M."/>
        </authorList>
    </citation>
    <scope>NUCLEOTIDE SEQUENCE [LARGE SCALE GENOMIC DNA]</scope>
    <source>
        <strain evidence="8 9">DSM 21667</strain>
    </source>
</reference>
<dbReference type="GO" id="GO:0005886">
    <property type="term" value="C:plasma membrane"/>
    <property type="evidence" value="ECO:0007669"/>
    <property type="project" value="UniProtKB-SubCell"/>
</dbReference>
<keyword evidence="8" id="KW-0808">Transferase</keyword>
<dbReference type="Proteomes" id="UP000295293">
    <property type="component" value="Unassembled WGS sequence"/>
</dbReference>
<dbReference type="SUPFAM" id="SSF53649">
    <property type="entry name" value="Alkaline phosphatase-like"/>
    <property type="match status" value="1"/>
</dbReference>
<evidence type="ECO:0000259" key="7">
    <source>
        <dbReference type="Pfam" id="PF00884"/>
    </source>
</evidence>
<proteinExistence type="predicted"/>
<evidence type="ECO:0000256" key="3">
    <source>
        <dbReference type="ARBA" id="ARBA00022692"/>
    </source>
</evidence>
<feature type="domain" description="Sulfatase N-terminal" evidence="7">
    <location>
        <begin position="279"/>
        <end position="547"/>
    </location>
</feature>
<evidence type="ECO:0000313" key="8">
    <source>
        <dbReference type="EMBL" id="TDR45675.1"/>
    </source>
</evidence>